<dbReference type="PATRIC" id="fig|1008153.3.peg.3892"/>
<name>A0A151A917_9EURY</name>
<feature type="domain" description="SprT-like" evidence="1">
    <location>
        <begin position="36"/>
        <end position="184"/>
    </location>
</feature>
<proteinExistence type="predicted"/>
<protein>
    <submittedName>
        <fullName evidence="2">Protein SprT-like protein</fullName>
    </submittedName>
</protein>
<dbReference type="Proteomes" id="UP000075321">
    <property type="component" value="Unassembled WGS sequence"/>
</dbReference>
<gene>
    <name evidence="2" type="ORF">HAPAU_36690</name>
</gene>
<comment type="caution">
    <text evidence="2">The sequence shown here is derived from an EMBL/GenBank/DDBJ whole genome shotgun (WGS) entry which is preliminary data.</text>
</comment>
<dbReference type="GO" id="GO:0006950">
    <property type="term" value="P:response to stress"/>
    <property type="evidence" value="ECO:0007669"/>
    <property type="project" value="UniProtKB-ARBA"/>
</dbReference>
<evidence type="ECO:0000313" key="2">
    <source>
        <dbReference type="EMBL" id="KYH24198.1"/>
    </source>
</evidence>
<evidence type="ECO:0000259" key="1">
    <source>
        <dbReference type="SMART" id="SM00731"/>
    </source>
</evidence>
<dbReference type="AlphaFoldDB" id="A0A151A917"/>
<sequence>MATGLLRRLRATQRPLRVMRKSEWRDQPETKAALCERAAAHAEMVADEHFPELPVETIDWETSTRMQRSAGVAIYDYQSKQITIRLSWDAYESYGWEQFSRVVRHELIHAWQYHECGEADHGSTFTQWVEPLETDRHCERYADPNYWIICEECESRDPRYRRSKVVKRPEQYSCGRCGGEISIEEA</sequence>
<dbReference type="Pfam" id="PF10263">
    <property type="entry name" value="SprT-like"/>
    <property type="match status" value="1"/>
</dbReference>
<dbReference type="SMART" id="SM00731">
    <property type="entry name" value="SprT"/>
    <property type="match status" value="1"/>
</dbReference>
<reference evidence="2 3" key="1">
    <citation type="submission" date="2016-02" db="EMBL/GenBank/DDBJ databases">
        <title>Genome sequence of Halalkalicoccus paucihalophilus DSM 24557.</title>
        <authorList>
            <person name="Poehlein A."/>
            <person name="Daniel R."/>
        </authorList>
    </citation>
    <scope>NUCLEOTIDE SEQUENCE [LARGE SCALE GENOMIC DNA]</scope>
    <source>
        <strain evidence="2 3">DSM 24557</strain>
    </source>
</reference>
<dbReference type="InterPro" id="IPR006640">
    <property type="entry name" value="SprT-like_domain"/>
</dbReference>
<keyword evidence="3" id="KW-1185">Reference proteome</keyword>
<dbReference type="EMBL" id="LTAZ01000015">
    <property type="protein sequence ID" value="KYH24198.1"/>
    <property type="molecule type" value="Genomic_DNA"/>
</dbReference>
<organism evidence="2 3">
    <name type="scientific">Halalkalicoccus paucihalophilus</name>
    <dbReference type="NCBI Taxonomy" id="1008153"/>
    <lineage>
        <taxon>Archaea</taxon>
        <taxon>Methanobacteriati</taxon>
        <taxon>Methanobacteriota</taxon>
        <taxon>Stenosarchaea group</taxon>
        <taxon>Halobacteria</taxon>
        <taxon>Halobacteriales</taxon>
        <taxon>Halococcaceae</taxon>
        <taxon>Halalkalicoccus</taxon>
    </lineage>
</organism>
<evidence type="ECO:0000313" key="3">
    <source>
        <dbReference type="Proteomes" id="UP000075321"/>
    </source>
</evidence>
<accession>A0A151A917</accession>